<sequence length="286" mass="30158">MSHGCGQVRSALVGTLGSITPLQPEEQAVPAATPTPSTTLPPIVLVAGAWLGGWAWDDVVGPLRAAGHRVLAPTLPGMGDRRDEDHADIDVTAHIEDLAGWLQEQALTDVVLVGHSYAGAVATGAAAALPGTVDRLVYVDASVPTDDGPLVGAGPQLEAMQAWADGFGGRLLPLLPDEMLRARELYGADDLSDEALQRFREHASPFPLPCMTSALPPGTVAGASGIPRTFVRCTRSGPPPWWTDADQRRPEDRYVELDAGHWPMWSRPEELAAAILARAEQPASGG</sequence>
<dbReference type="PANTHER" id="PTHR37017">
    <property type="entry name" value="AB HYDROLASE-1 DOMAIN-CONTAINING PROTEIN-RELATED"/>
    <property type="match status" value="1"/>
</dbReference>
<evidence type="ECO:0000259" key="1">
    <source>
        <dbReference type="Pfam" id="PF12697"/>
    </source>
</evidence>
<dbReference type="SUPFAM" id="SSF53474">
    <property type="entry name" value="alpha/beta-Hydrolases"/>
    <property type="match status" value="1"/>
</dbReference>
<dbReference type="Gene3D" id="3.40.50.1820">
    <property type="entry name" value="alpha/beta hydrolase"/>
    <property type="match status" value="1"/>
</dbReference>
<dbReference type="Pfam" id="PF12697">
    <property type="entry name" value="Abhydrolase_6"/>
    <property type="match status" value="1"/>
</dbReference>
<dbReference type="PRINTS" id="PR00111">
    <property type="entry name" value="ABHYDROLASE"/>
</dbReference>
<dbReference type="EMBL" id="CP031165">
    <property type="protein sequence ID" value="AXV08339.1"/>
    <property type="molecule type" value="Genomic_DNA"/>
</dbReference>
<dbReference type="AlphaFoldDB" id="A0A346Y1J2"/>
<dbReference type="GO" id="GO:0003824">
    <property type="term" value="F:catalytic activity"/>
    <property type="evidence" value="ECO:0007669"/>
    <property type="project" value="UniProtKB-ARBA"/>
</dbReference>
<organism evidence="2 3">
    <name type="scientific">Euzebya pacifica</name>
    <dbReference type="NCBI Taxonomy" id="1608957"/>
    <lineage>
        <taxon>Bacteria</taxon>
        <taxon>Bacillati</taxon>
        <taxon>Actinomycetota</taxon>
        <taxon>Nitriliruptoria</taxon>
        <taxon>Euzebyales</taxon>
    </lineage>
</organism>
<reference evidence="2 3" key="1">
    <citation type="submission" date="2018-09" db="EMBL/GenBank/DDBJ databases">
        <title>Complete genome sequence of Euzebya sp. DY32-46 isolated from seawater of Pacific Ocean.</title>
        <authorList>
            <person name="Xu L."/>
            <person name="Wu Y.-H."/>
            <person name="Xu X.-W."/>
        </authorList>
    </citation>
    <scope>NUCLEOTIDE SEQUENCE [LARGE SCALE GENOMIC DNA]</scope>
    <source>
        <strain evidence="2 3">DY32-46</strain>
    </source>
</reference>
<dbReference type="InterPro" id="IPR000073">
    <property type="entry name" value="AB_hydrolase_1"/>
</dbReference>
<dbReference type="KEGG" id="euz:DVS28_a3666"/>
<evidence type="ECO:0000313" key="2">
    <source>
        <dbReference type="EMBL" id="AXV08339.1"/>
    </source>
</evidence>
<name>A0A346Y1J2_9ACTN</name>
<dbReference type="Proteomes" id="UP000264006">
    <property type="component" value="Chromosome"/>
</dbReference>
<protein>
    <submittedName>
        <fullName evidence="2">Salicylate esterase</fullName>
    </submittedName>
</protein>
<dbReference type="OrthoDB" id="9773549at2"/>
<accession>A0A346Y1J2</accession>
<feature type="domain" description="AB hydrolase-1" evidence="1">
    <location>
        <begin position="43"/>
        <end position="274"/>
    </location>
</feature>
<dbReference type="PANTHER" id="PTHR37017:SF11">
    <property type="entry name" value="ESTERASE_LIPASE_THIOESTERASE DOMAIN-CONTAINING PROTEIN"/>
    <property type="match status" value="1"/>
</dbReference>
<dbReference type="InterPro" id="IPR052897">
    <property type="entry name" value="Sec-Metab_Biosynth_Hydrolase"/>
</dbReference>
<keyword evidence="3" id="KW-1185">Reference proteome</keyword>
<dbReference type="InterPro" id="IPR029058">
    <property type="entry name" value="AB_hydrolase_fold"/>
</dbReference>
<proteinExistence type="predicted"/>
<evidence type="ECO:0000313" key="3">
    <source>
        <dbReference type="Proteomes" id="UP000264006"/>
    </source>
</evidence>
<gene>
    <name evidence="2" type="ORF">DVS28_a3666</name>
</gene>